<dbReference type="AlphaFoldDB" id="A0A8S0VD92"/>
<dbReference type="Pfam" id="PF03629">
    <property type="entry name" value="SASA"/>
    <property type="match status" value="1"/>
</dbReference>
<evidence type="ECO:0000259" key="2">
    <source>
        <dbReference type="Pfam" id="PF03629"/>
    </source>
</evidence>
<dbReference type="EMBL" id="CACTIH010009219">
    <property type="protein sequence ID" value="CAA3027780.1"/>
    <property type="molecule type" value="Genomic_DNA"/>
</dbReference>
<feature type="domain" description="Sialate O-acetylesterase" evidence="2">
    <location>
        <begin position="4"/>
        <end position="46"/>
    </location>
</feature>
<dbReference type="Proteomes" id="UP000594638">
    <property type="component" value="Unassembled WGS sequence"/>
</dbReference>
<accession>A0A8S0VD92</accession>
<keyword evidence="1" id="KW-0378">Hydrolase</keyword>
<organism evidence="3 4">
    <name type="scientific">Olea europaea subsp. europaea</name>
    <dbReference type="NCBI Taxonomy" id="158383"/>
    <lineage>
        <taxon>Eukaryota</taxon>
        <taxon>Viridiplantae</taxon>
        <taxon>Streptophyta</taxon>
        <taxon>Embryophyta</taxon>
        <taxon>Tracheophyta</taxon>
        <taxon>Spermatophyta</taxon>
        <taxon>Magnoliopsida</taxon>
        <taxon>eudicotyledons</taxon>
        <taxon>Gunneridae</taxon>
        <taxon>Pentapetalae</taxon>
        <taxon>asterids</taxon>
        <taxon>lamiids</taxon>
        <taxon>Lamiales</taxon>
        <taxon>Oleaceae</taxon>
        <taxon>Oleeae</taxon>
        <taxon>Olea</taxon>
    </lineage>
</organism>
<comment type="caution">
    <text evidence="3">The sequence shown here is derived from an EMBL/GenBank/DDBJ whole genome shotgun (WGS) entry which is preliminary data.</text>
</comment>
<gene>
    <name evidence="3" type="ORF">OLEA9_A003388</name>
</gene>
<dbReference type="InterPro" id="IPR005181">
    <property type="entry name" value="SASA"/>
</dbReference>
<dbReference type="GO" id="GO:0016787">
    <property type="term" value="F:hydrolase activity"/>
    <property type="evidence" value="ECO:0007669"/>
    <property type="project" value="UniProtKB-KW"/>
</dbReference>
<reference evidence="3 4" key="1">
    <citation type="submission" date="2019-12" db="EMBL/GenBank/DDBJ databases">
        <authorList>
            <person name="Alioto T."/>
            <person name="Alioto T."/>
            <person name="Gomez Garrido J."/>
        </authorList>
    </citation>
    <scope>NUCLEOTIDE SEQUENCE [LARGE SCALE GENOMIC DNA]</scope>
</reference>
<proteinExistence type="predicted"/>
<name>A0A8S0VD92_OLEEU</name>
<feature type="non-terminal residue" evidence="3">
    <location>
        <position position="66"/>
    </location>
</feature>
<evidence type="ECO:0000313" key="3">
    <source>
        <dbReference type="EMBL" id="CAA3027780.1"/>
    </source>
</evidence>
<evidence type="ECO:0000256" key="1">
    <source>
        <dbReference type="ARBA" id="ARBA00022801"/>
    </source>
</evidence>
<evidence type="ECO:0000313" key="4">
    <source>
        <dbReference type="Proteomes" id="UP000594638"/>
    </source>
</evidence>
<keyword evidence="4" id="KW-1185">Reference proteome</keyword>
<protein>
    <submittedName>
        <fullName evidence="3">Probable carbohydrate esterase At4g34215</fullName>
    </submittedName>
</protein>
<sequence>MVHSNWDLIIPLECRSKPTILRFTTRLMWEEAHERLHGDIDPNKTSWSGTWTSVCQFTSGTKSLRR</sequence>
<dbReference type="Gramene" id="OE9A003388T1">
    <property type="protein sequence ID" value="OE9A003388C1"/>
    <property type="gene ID" value="OE9A003388"/>
</dbReference>